<dbReference type="EMBL" id="CAJVPV010002152">
    <property type="protein sequence ID" value="CAG8519116.1"/>
    <property type="molecule type" value="Genomic_DNA"/>
</dbReference>
<name>A0A9N9A769_9GLOM</name>
<dbReference type="InterPro" id="IPR019384">
    <property type="entry name" value="FHIP"/>
</dbReference>
<feature type="domain" description="FHF complex subunit HOOK-interacting protein C-terminal" evidence="3">
    <location>
        <begin position="549"/>
        <end position="651"/>
    </location>
</feature>
<dbReference type="PANTHER" id="PTHR21705:SF11">
    <property type="entry name" value="FHIP FAMILY PROTEIN CG3558"/>
    <property type="match status" value="1"/>
</dbReference>
<comment type="similarity">
    <text evidence="1">Belongs to the FHIP family.</text>
</comment>
<feature type="region of interest" description="Disordered" evidence="2">
    <location>
        <begin position="648"/>
        <end position="688"/>
    </location>
</feature>
<dbReference type="Pfam" id="PF19314">
    <property type="entry name" value="DUF5917"/>
    <property type="match status" value="1"/>
</dbReference>
<accession>A0A9N9A769</accession>
<sequence>EMDLHSLINHALEMVVPQVRTRVEEFHEEWKCIRKFYNAYSEKDLSKMSISSTNLPSHLENMIRRLKEEEIESRINGDLTNQHCLDYVLENNILVELLDHAQYDLPKGMNVQSTILMTFERLVKASYETNKEDTLLKQGLVQLISVVVRHINIRNELAELYFDGEKESDFRVFIILLDYVNIPGRTGKVSREALLSLINLCKGNKKFLDFLEKGVQFYEIMDHCLRVSFLALLNNDTPAADGIGGNIYKRQFSGGYLSNGSQPSEDLSGANDFKPEIVTEEFLDLWSFVNSVASIECETITLRLLDTFSGGFFKYALVSGLLNPLDDQATVVTIYVTRMIKLTRLQPMLNCILSTIFGADLDPEVALEEPNLQQDVGKTTHMQSLREILIERAGSSEDWLSLETLRLFDSILESFNQFGFYSLIFRNLVDFNSVGSQDDRNTITCKKVSSRVQRNPKAFVKHLLAIMPQEDRTSNMRHSKAVVLESVDKLSEKSIFSYEYYYLDAQRQVQMVATIRNHWLPSPPSAMKTKDNNQLPLNVNTNIRNKFFEGAFMRMIFEQLENFLEAPLERNLIITSILNKLASIVDERVDWLLYGEIDLDPDNPHHSQFQQSREKRKNLVKILEMVASEAEKSSASIPNFQTRIQLAKRRGMNSSRRMSLRRGSSVDLDSTPMSPVSPTSPNSFNASPTSAQYRDINVNPFAKFTNFVNAFIVLQEFCKELAAIVYVKYMDSDSDSSTSIAEEEEEKGETEEVVKTNYRKNHYYNRRHAKQKSMSFLDNLETNQNNRLSDSTKDDIALMRNGEKFARLVALIERQQGHAQALKHSYH</sequence>
<evidence type="ECO:0000313" key="5">
    <source>
        <dbReference type="Proteomes" id="UP000789342"/>
    </source>
</evidence>
<dbReference type="Proteomes" id="UP000789342">
    <property type="component" value="Unassembled WGS sequence"/>
</dbReference>
<protein>
    <submittedName>
        <fullName evidence="4">17081_t:CDS:1</fullName>
    </submittedName>
</protein>
<evidence type="ECO:0000313" key="4">
    <source>
        <dbReference type="EMBL" id="CAG8519116.1"/>
    </source>
</evidence>
<reference evidence="4" key="1">
    <citation type="submission" date="2021-06" db="EMBL/GenBank/DDBJ databases">
        <authorList>
            <person name="Kallberg Y."/>
            <person name="Tangrot J."/>
            <person name="Rosling A."/>
        </authorList>
    </citation>
    <scope>NUCLEOTIDE SEQUENCE</scope>
    <source>
        <strain evidence="4">CL551</strain>
    </source>
</reference>
<keyword evidence="5" id="KW-1185">Reference proteome</keyword>
<dbReference type="AlphaFoldDB" id="A0A9N9A769"/>
<organism evidence="4 5">
    <name type="scientific">Acaulospora morrowiae</name>
    <dbReference type="NCBI Taxonomy" id="94023"/>
    <lineage>
        <taxon>Eukaryota</taxon>
        <taxon>Fungi</taxon>
        <taxon>Fungi incertae sedis</taxon>
        <taxon>Mucoromycota</taxon>
        <taxon>Glomeromycotina</taxon>
        <taxon>Glomeromycetes</taxon>
        <taxon>Diversisporales</taxon>
        <taxon>Acaulosporaceae</taxon>
        <taxon>Acaulospora</taxon>
    </lineage>
</organism>
<evidence type="ECO:0000259" key="3">
    <source>
        <dbReference type="Pfam" id="PF19314"/>
    </source>
</evidence>
<dbReference type="PANTHER" id="PTHR21705">
    <property type="entry name" value="RAI16 PROTEIN-RELATED"/>
    <property type="match status" value="1"/>
</dbReference>
<dbReference type="OrthoDB" id="5350595at2759"/>
<feature type="non-terminal residue" evidence="4">
    <location>
        <position position="827"/>
    </location>
</feature>
<dbReference type="Pfam" id="PF10257">
    <property type="entry name" value="RAI16-like"/>
    <property type="match status" value="1"/>
</dbReference>
<feature type="compositionally biased region" description="Low complexity" evidence="2">
    <location>
        <begin position="652"/>
        <end position="683"/>
    </location>
</feature>
<dbReference type="InterPro" id="IPR045669">
    <property type="entry name" value="FHIP_C"/>
</dbReference>
<gene>
    <name evidence="4" type="ORF">AMORRO_LOCUS4110</name>
</gene>
<dbReference type="InterPro" id="IPR045668">
    <property type="entry name" value="FHIP_KELAA_motif"/>
</dbReference>
<proteinExistence type="inferred from homology"/>
<evidence type="ECO:0000256" key="2">
    <source>
        <dbReference type="SAM" id="MobiDB-lite"/>
    </source>
</evidence>
<comment type="caution">
    <text evidence="4">The sequence shown here is derived from an EMBL/GenBank/DDBJ whole genome shotgun (WGS) entry which is preliminary data.</text>
</comment>
<evidence type="ECO:0000256" key="1">
    <source>
        <dbReference type="ARBA" id="ARBA00024336"/>
    </source>
</evidence>
<dbReference type="Pfam" id="PF19311">
    <property type="entry name" value="KELAA"/>
    <property type="match status" value="1"/>
</dbReference>